<dbReference type="Proteomes" id="UP001596011">
    <property type="component" value="Unassembled WGS sequence"/>
</dbReference>
<sequence length="396" mass="42334">MPEPTRDDQPSVPVGPTPANVPTDEPTSLPFASGSASQPDDSQALDLAGSAVDADDSTQHPALGLDVSLPVHLAATVEFLAQQAQQVKVERRQEIAATLVIELAMGLLFAVGVGFAFAHWQNSLDDDRQEAALEADQRTAERAEVLGNVAYIRDALASGGSRDFRHMNLRGANLSGFDLGCDVEVEVEHGRQAEPANEADLGDTPRVSIVAVDAATCADLSGADLTGAVLQGTDLTGAQLDAVQFAPTSTAGARLAGAWVHGQFDVEFSNADLRGAQFLYKHERGSAVPRITVRDSRMDALSVGASNHTPSDMYEPFNVIRSEALQTHWAPGTAACSGEYHIDEEESVCIGAEKHDEAHFPLDEQEKFYDALGCTLTRERDTLVTTCYSFESQLDE</sequence>
<dbReference type="PANTHER" id="PTHR14136:SF17">
    <property type="entry name" value="BTB_POZ DOMAIN-CONTAINING PROTEIN KCTD9"/>
    <property type="match status" value="1"/>
</dbReference>
<dbReference type="Gene3D" id="2.160.20.80">
    <property type="entry name" value="E3 ubiquitin-protein ligase SopA"/>
    <property type="match status" value="1"/>
</dbReference>
<dbReference type="EMBL" id="JBHSFI010000003">
    <property type="protein sequence ID" value="MFC4627988.1"/>
    <property type="molecule type" value="Genomic_DNA"/>
</dbReference>
<gene>
    <name evidence="3" type="ORF">ACFO6V_07080</name>
</gene>
<dbReference type="RefSeq" id="WP_377133638.1">
    <property type="nucleotide sequence ID" value="NZ_JBHSFI010000003.1"/>
</dbReference>
<evidence type="ECO:0000313" key="3">
    <source>
        <dbReference type="EMBL" id="MFC4627988.1"/>
    </source>
</evidence>
<feature type="transmembrane region" description="Helical" evidence="2">
    <location>
        <begin position="95"/>
        <end position="120"/>
    </location>
</feature>
<accession>A0ABV9HDE3</accession>
<evidence type="ECO:0000256" key="2">
    <source>
        <dbReference type="SAM" id="Phobius"/>
    </source>
</evidence>
<comment type="caution">
    <text evidence="3">The sequence shown here is derived from an EMBL/GenBank/DDBJ whole genome shotgun (WGS) entry which is preliminary data.</text>
</comment>
<dbReference type="Pfam" id="PF00805">
    <property type="entry name" value="Pentapeptide"/>
    <property type="match status" value="1"/>
</dbReference>
<protein>
    <submittedName>
        <fullName evidence="3">Pentapeptide repeat-containing protein</fullName>
    </submittedName>
</protein>
<proteinExistence type="predicted"/>
<evidence type="ECO:0000313" key="4">
    <source>
        <dbReference type="Proteomes" id="UP001596011"/>
    </source>
</evidence>
<name>A0ABV9HDE3_9MICO</name>
<keyword evidence="2" id="KW-1133">Transmembrane helix</keyword>
<keyword evidence="4" id="KW-1185">Reference proteome</keyword>
<keyword evidence="2" id="KW-0472">Membrane</keyword>
<feature type="region of interest" description="Disordered" evidence="1">
    <location>
        <begin position="1"/>
        <end position="43"/>
    </location>
</feature>
<dbReference type="InterPro" id="IPR051082">
    <property type="entry name" value="Pentapeptide-BTB/POZ_domain"/>
</dbReference>
<dbReference type="SUPFAM" id="SSF141571">
    <property type="entry name" value="Pentapeptide repeat-like"/>
    <property type="match status" value="1"/>
</dbReference>
<dbReference type="InterPro" id="IPR001646">
    <property type="entry name" value="5peptide_repeat"/>
</dbReference>
<reference evidence="4" key="1">
    <citation type="journal article" date="2019" name="Int. J. Syst. Evol. Microbiol.">
        <title>The Global Catalogue of Microorganisms (GCM) 10K type strain sequencing project: providing services to taxonomists for standard genome sequencing and annotation.</title>
        <authorList>
            <consortium name="The Broad Institute Genomics Platform"/>
            <consortium name="The Broad Institute Genome Sequencing Center for Infectious Disease"/>
            <person name="Wu L."/>
            <person name="Ma J."/>
        </authorList>
    </citation>
    <scope>NUCLEOTIDE SEQUENCE [LARGE SCALE GENOMIC DNA]</scope>
    <source>
        <strain evidence="4">CCUG 42722</strain>
    </source>
</reference>
<organism evidence="3 4">
    <name type="scientific">Promicromonospora alba</name>
    <dbReference type="NCBI Taxonomy" id="1616110"/>
    <lineage>
        <taxon>Bacteria</taxon>
        <taxon>Bacillati</taxon>
        <taxon>Actinomycetota</taxon>
        <taxon>Actinomycetes</taxon>
        <taxon>Micrococcales</taxon>
        <taxon>Promicromonosporaceae</taxon>
        <taxon>Promicromonospora</taxon>
    </lineage>
</organism>
<keyword evidence="2" id="KW-0812">Transmembrane</keyword>
<dbReference type="PANTHER" id="PTHR14136">
    <property type="entry name" value="BTB_POZ DOMAIN-CONTAINING PROTEIN KCTD9"/>
    <property type="match status" value="1"/>
</dbReference>
<evidence type="ECO:0000256" key="1">
    <source>
        <dbReference type="SAM" id="MobiDB-lite"/>
    </source>
</evidence>